<dbReference type="EMBL" id="CABVLZ010000010">
    <property type="protein sequence ID" value="VVU95741.1"/>
    <property type="molecule type" value="Genomic_DNA"/>
</dbReference>
<reference evidence="6" key="1">
    <citation type="submission" date="2019-09" db="EMBL/GenBank/DDBJ databases">
        <authorList>
            <person name="Needham M D."/>
        </authorList>
    </citation>
    <scope>NUCLEOTIDE SEQUENCE</scope>
</reference>
<proteinExistence type="predicted"/>
<dbReference type="GO" id="GO:0043161">
    <property type="term" value="P:proteasome-mediated ubiquitin-dependent protein catabolic process"/>
    <property type="evidence" value="ECO:0007669"/>
    <property type="project" value="TreeGrafter"/>
</dbReference>
<accession>A0A5E8CKI2</accession>
<dbReference type="SUPFAM" id="SSF57850">
    <property type="entry name" value="RING/U-box"/>
    <property type="match status" value="1"/>
</dbReference>
<feature type="domain" description="RING-type" evidence="5">
    <location>
        <begin position="98"/>
        <end position="139"/>
    </location>
</feature>
<dbReference type="PANTHER" id="PTHR22763">
    <property type="entry name" value="RING ZINC FINGER PROTEIN"/>
    <property type="match status" value="1"/>
</dbReference>
<dbReference type="GO" id="GO:0008270">
    <property type="term" value="F:zinc ion binding"/>
    <property type="evidence" value="ECO:0007669"/>
    <property type="project" value="UniProtKB-KW"/>
</dbReference>
<evidence type="ECO:0000256" key="2">
    <source>
        <dbReference type="ARBA" id="ARBA00022771"/>
    </source>
</evidence>
<feature type="region of interest" description="Disordered" evidence="4">
    <location>
        <begin position="1"/>
        <end position="30"/>
    </location>
</feature>
<dbReference type="InterPro" id="IPR050731">
    <property type="entry name" value="HRD1_E3_ubiq-ligases"/>
</dbReference>
<keyword evidence="2" id="KW-0863">Zinc-finger</keyword>
<dbReference type="AlphaFoldDB" id="A0A5E8CKI2"/>
<dbReference type="Pfam" id="PF13639">
    <property type="entry name" value="zf-RING_2"/>
    <property type="match status" value="1"/>
</dbReference>
<dbReference type="InterPro" id="IPR001841">
    <property type="entry name" value="Znf_RING"/>
</dbReference>
<dbReference type="GO" id="GO:0012505">
    <property type="term" value="C:endomembrane system"/>
    <property type="evidence" value="ECO:0007669"/>
    <property type="project" value="TreeGrafter"/>
</dbReference>
<evidence type="ECO:0000259" key="5">
    <source>
        <dbReference type="PROSITE" id="PS50089"/>
    </source>
</evidence>
<dbReference type="GO" id="GO:0061630">
    <property type="term" value="F:ubiquitin protein ligase activity"/>
    <property type="evidence" value="ECO:0007669"/>
    <property type="project" value="TreeGrafter"/>
</dbReference>
<dbReference type="PANTHER" id="PTHR22763:SF192">
    <property type="entry name" value="RING-TYPE DOMAIN-CONTAINING PROTEIN"/>
    <property type="match status" value="1"/>
</dbReference>
<dbReference type="InterPro" id="IPR013083">
    <property type="entry name" value="Znf_RING/FYVE/PHD"/>
</dbReference>
<keyword evidence="1" id="KW-0479">Metal-binding</keyword>
<protein>
    <submittedName>
        <fullName evidence="6">Ring finger domain</fullName>
    </submittedName>
</protein>
<evidence type="ECO:0000256" key="4">
    <source>
        <dbReference type="SAM" id="MobiDB-lite"/>
    </source>
</evidence>
<evidence type="ECO:0000313" key="6">
    <source>
        <dbReference type="EMBL" id="VVU95741.1"/>
    </source>
</evidence>
<organism evidence="6">
    <name type="scientific">seawater metagenome</name>
    <dbReference type="NCBI Taxonomy" id="1561972"/>
    <lineage>
        <taxon>unclassified sequences</taxon>
        <taxon>metagenomes</taxon>
        <taxon>ecological metagenomes</taxon>
    </lineage>
</organism>
<feature type="compositionally biased region" description="Basic and acidic residues" evidence="4">
    <location>
        <begin position="10"/>
        <end position="23"/>
    </location>
</feature>
<keyword evidence="3" id="KW-0862">Zinc</keyword>
<dbReference type="Gene3D" id="3.30.40.10">
    <property type="entry name" value="Zinc/RING finger domain, C3HC4 (zinc finger)"/>
    <property type="match status" value="1"/>
</dbReference>
<name>A0A5E8CKI2_9ZZZZ</name>
<evidence type="ECO:0000256" key="3">
    <source>
        <dbReference type="ARBA" id="ARBA00022833"/>
    </source>
</evidence>
<evidence type="ECO:0000256" key="1">
    <source>
        <dbReference type="ARBA" id="ARBA00022723"/>
    </source>
</evidence>
<sequence>MGSKQSRVRNNSDNRNADPEGRPHYPSYYGHSRMISPYHYQRFTPSQQQFLHDYEREMFRNSRPQEVTEKPKKKKQKSLRKYLKIKLTEEELLDQPECPICFEEFDKHSEVYLIPCCHFYHTHCLQDWFGKQNVCPHCRLELGNHKEEDIYKALDTRQQKIEFIKKQKDIIPKDKDIIPKDKDIIPKDKDLIPKDKDIIPKDKDLIPKDKDIIPKDKDIIPKDKDLIPKDKDIIPKDKDIIPKDKDLIPKDKDIIPRDNNNNEMIIQKNPFDDKDSIEFLNPMHEFENYLIFTESSDSDIDVEVIDSEEEIDSN</sequence>
<dbReference type="SMART" id="SM00184">
    <property type="entry name" value="RING"/>
    <property type="match status" value="1"/>
</dbReference>
<dbReference type="PROSITE" id="PS50089">
    <property type="entry name" value="ZF_RING_2"/>
    <property type="match status" value="1"/>
</dbReference>
<gene>
    <name evidence="6" type="ORF">CPAV1605_1497</name>
</gene>